<keyword evidence="3" id="KW-1185">Reference proteome</keyword>
<evidence type="ECO:0000313" key="2">
    <source>
        <dbReference type="EMBL" id="EFK37579.1"/>
    </source>
</evidence>
<dbReference type="EMBL" id="ACKQ02000002">
    <property type="protein sequence ID" value="EFK37579.1"/>
    <property type="molecule type" value="Genomic_DNA"/>
</dbReference>
<keyword evidence="1" id="KW-1133">Transmembrane helix</keyword>
<keyword evidence="1" id="KW-0472">Membrane</keyword>
<comment type="caution">
    <text evidence="2">The sequence shown here is derived from an EMBL/GenBank/DDBJ whole genome shotgun (WGS) entry which is preliminary data.</text>
</comment>
<protein>
    <submittedName>
        <fullName evidence="2">Uncharacterized protein</fullName>
    </submittedName>
</protein>
<accession>A0ABN0AWV4</accession>
<name>A0ABN0AWV4_CHRGE</name>
<sequence length="68" mass="8137">MKNNNNFFLWILWIIGILLIGGFFSLIIILFLKYFPLGEKRNMDLFLIALAIVSVYYVVKWIIKKIKR</sequence>
<keyword evidence="1" id="KW-0812">Transmembrane</keyword>
<evidence type="ECO:0000313" key="3">
    <source>
        <dbReference type="Proteomes" id="UP000002969"/>
    </source>
</evidence>
<feature type="transmembrane region" description="Helical" evidence="1">
    <location>
        <begin position="44"/>
        <end position="63"/>
    </location>
</feature>
<organism evidence="2 3">
    <name type="scientific">Chryseobacterium gleum ATCC 35910</name>
    <dbReference type="NCBI Taxonomy" id="525257"/>
    <lineage>
        <taxon>Bacteria</taxon>
        <taxon>Pseudomonadati</taxon>
        <taxon>Bacteroidota</taxon>
        <taxon>Flavobacteriia</taxon>
        <taxon>Flavobacteriales</taxon>
        <taxon>Weeksellaceae</taxon>
        <taxon>Chryseobacterium group</taxon>
        <taxon>Chryseobacterium</taxon>
    </lineage>
</organism>
<proteinExistence type="predicted"/>
<gene>
    <name evidence="2" type="ORF">HMPREF0204_10352</name>
</gene>
<reference evidence="2" key="1">
    <citation type="submission" date="2010-06" db="EMBL/GenBank/DDBJ databases">
        <authorList>
            <person name="Muzny D."/>
            <person name="Qin X."/>
            <person name="Buhay C."/>
            <person name="Dugan-Rocha S."/>
            <person name="Ding Y."/>
            <person name="Chen G."/>
            <person name="Hawes A."/>
            <person name="Holder M."/>
            <person name="Jhangiani S."/>
            <person name="Johnson A."/>
            <person name="Khan Z."/>
            <person name="Li Z."/>
            <person name="Liu W."/>
            <person name="Liu X."/>
            <person name="Perez L."/>
            <person name="Shen H."/>
            <person name="Wang Q."/>
            <person name="Watt J."/>
            <person name="Xi L."/>
            <person name="Xin Y."/>
            <person name="Zhou J."/>
            <person name="Deng J."/>
            <person name="Jiang H."/>
            <person name="Liu Y."/>
            <person name="Qu J."/>
            <person name="Song X.-Z."/>
            <person name="Zhang L."/>
            <person name="Villasana D."/>
            <person name="Johnson A."/>
            <person name="Liu J."/>
            <person name="Liyanage D."/>
            <person name="Lorensuhewa L."/>
            <person name="Robinson T."/>
            <person name="Song A."/>
            <person name="Song B.-B."/>
            <person name="Dinh H."/>
            <person name="Thornton R."/>
            <person name="Coyle M."/>
            <person name="Francisco L."/>
            <person name="Jackson L."/>
            <person name="Javaid M."/>
            <person name="Korchina V."/>
            <person name="Kovar C."/>
            <person name="Mata R."/>
            <person name="Mathew T."/>
            <person name="Ngo R."/>
            <person name="Nguyen L."/>
            <person name="Nguyen N."/>
            <person name="Okwuonu G."/>
            <person name="Ongeri F."/>
            <person name="Pham C."/>
            <person name="Simmons D."/>
            <person name="Wilczek-Boney K."/>
            <person name="Hale W."/>
            <person name="Jakkamsetti A."/>
            <person name="Pham P."/>
            <person name="Ruth R."/>
            <person name="San Lucas F."/>
            <person name="Warren J."/>
            <person name="Zhang J."/>
            <person name="Zhao Z."/>
            <person name="Zhou C."/>
            <person name="Zhu D."/>
            <person name="Lee S."/>
            <person name="Bess C."/>
            <person name="Blankenburg K."/>
            <person name="Forbes L."/>
            <person name="Fu Q."/>
            <person name="Gubbala S."/>
            <person name="Hirani K."/>
            <person name="Jayaseelan J.C."/>
            <person name="Lara F."/>
            <person name="Munidasa M."/>
            <person name="Palculict T."/>
            <person name="Patil S."/>
            <person name="Pu L.-L."/>
            <person name="Saada N."/>
            <person name="Tang L."/>
            <person name="Weissenberger G."/>
            <person name="Zhu Y."/>
            <person name="Hemphill L."/>
            <person name="Shang Y."/>
            <person name="Youmans B."/>
            <person name="Ayvaz T."/>
            <person name="Ross M."/>
            <person name="Santibanez J."/>
            <person name="Aqrawi P."/>
            <person name="Gross S."/>
            <person name="Joshi V."/>
            <person name="Fowler G."/>
            <person name="Nazareth L."/>
            <person name="Reid J."/>
            <person name="Worley K."/>
            <person name="Petrosino J."/>
            <person name="Highlander S."/>
            <person name="Gibbs R."/>
        </authorList>
    </citation>
    <scope>NUCLEOTIDE SEQUENCE [LARGE SCALE GENOMIC DNA]</scope>
    <source>
        <strain evidence="2">ATCC 35910</strain>
    </source>
</reference>
<dbReference type="Proteomes" id="UP000002969">
    <property type="component" value="Unassembled WGS sequence"/>
</dbReference>
<evidence type="ECO:0000256" key="1">
    <source>
        <dbReference type="SAM" id="Phobius"/>
    </source>
</evidence>
<feature type="transmembrane region" description="Helical" evidence="1">
    <location>
        <begin position="7"/>
        <end position="32"/>
    </location>
</feature>